<organism evidence="1">
    <name type="scientific">Cladocopium goreaui</name>
    <dbReference type="NCBI Taxonomy" id="2562237"/>
    <lineage>
        <taxon>Eukaryota</taxon>
        <taxon>Sar</taxon>
        <taxon>Alveolata</taxon>
        <taxon>Dinophyceae</taxon>
        <taxon>Suessiales</taxon>
        <taxon>Symbiodiniaceae</taxon>
        <taxon>Cladocopium</taxon>
    </lineage>
</organism>
<sequence>MGAVTAFRSCEAAGAPARACQQGVYLMRRELLRWAKAPWRSPTAKERVRHLDEARGVALCADLWEMHRPGRVSDPGLSLALDRRLRQPARQALGRLDGGRAELSRASQALAAVAAVDSAPGREICEELIAGTEECRASDPWADRGRSGLHRGIGLSVGGPEKQVPKAPASALVPIWLEGCLVGKDSWHQPQVTISGELEARGIPTSLRQAAEDFAKAPRTPEAPSE</sequence>
<proteinExistence type="predicted"/>
<accession>A0A9P1G3E1</accession>
<keyword evidence="3" id="KW-1185">Reference proteome</keyword>
<dbReference type="OrthoDB" id="424582at2759"/>
<evidence type="ECO:0000313" key="3">
    <source>
        <dbReference type="Proteomes" id="UP001152797"/>
    </source>
</evidence>
<reference evidence="2 3" key="2">
    <citation type="submission" date="2024-05" db="EMBL/GenBank/DDBJ databases">
        <authorList>
            <person name="Chen Y."/>
            <person name="Shah S."/>
            <person name="Dougan E. K."/>
            <person name="Thang M."/>
            <person name="Chan C."/>
        </authorList>
    </citation>
    <scope>NUCLEOTIDE SEQUENCE [LARGE SCALE GENOMIC DNA]</scope>
</reference>
<dbReference type="EMBL" id="CAMXCT030002646">
    <property type="protein sequence ID" value="CAL4786826.1"/>
    <property type="molecule type" value="Genomic_DNA"/>
</dbReference>
<protein>
    <submittedName>
        <fullName evidence="1">Uncharacterized protein</fullName>
    </submittedName>
</protein>
<dbReference type="AlphaFoldDB" id="A0A9P1G3E1"/>
<dbReference type="Proteomes" id="UP001152797">
    <property type="component" value="Unassembled WGS sequence"/>
</dbReference>
<dbReference type="EMBL" id="CAMXCT020002646">
    <property type="protein sequence ID" value="CAL1152889.1"/>
    <property type="molecule type" value="Genomic_DNA"/>
</dbReference>
<name>A0A9P1G3E1_9DINO</name>
<reference evidence="1" key="1">
    <citation type="submission" date="2022-10" db="EMBL/GenBank/DDBJ databases">
        <authorList>
            <person name="Chen Y."/>
            <person name="Dougan E. K."/>
            <person name="Chan C."/>
            <person name="Rhodes N."/>
            <person name="Thang M."/>
        </authorList>
    </citation>
    <scope>NUCLEOTIDE SEQUENCE</scope>
</reference>
<dbReference type="EMBL" id="CAMXCT010002646">
    <property type="protein sequence ID" value="CAI3999514.1"/>
    <property type="molecule type" value="Genomic_DNA"/>
</dbReference>
<comment type="caution">
    <text evidence="1">The sequence shown here is derived from an EMBL/GenBank/DDBJ whole genome shotgun (WGS) entry which is preliminary data.</text>
</comment>
<evidence type="ECO:0000313" key="2">
    <source>
        <dbReference type="EMBL" id="CAL4786826.1"/>
    </source>
</evidence>
<gene>
    <name evidence="1" type="ORF">C1SCF055_LOCUS25706</name>
</gene>
<evidence type="ECO:0000313" key="1">
    <source>
        <dbReference type="EMBL" id="CAI3999514.1"/>
    </source>
</evidence>